<feature type="transmembrane region" description="Helical" evidence="1">
    <location>
        <begin position="114"/>
        <end position="133"/>
    </location>
</feature>
<feature type="transmembrane region" description="Helical" evidence="1">
    <location>
        <begin position="9"/>
        <end position="26"/>
    </location>
</feature>
<dbReference type="Proteomes" id="UP000037069">
    <property type="component" value="Unassembled WGS sequence"/>
</dbReference>
<evidence type="ECO:0000313" key="3">
    <source>
        <dbReference type="Proteomes" id="UP000037069"/>
    </source>
</evidence>
<feature type="transmembrane region" description="Helical" evidence="1">
    <location>
        <begin position="56"/>
        <end position="74"/>
    </location>
</feature>
<sequence>MKMDSHSKNVYIIGILYIIGCLLFSFEPLTKAIGLTIFEDYEYETTSAEPIFWTRVAFYAILGILAGIMVVGVVKQRHLLLAPFLIATCINLIGLIIWVFLAEFVGIFNDFYNSLYTLGVQILIIYPIYTLFVKLRAKSLKEKSLVEPYCQQDKKSVEVLTQKLCV</sequence>
<keyword evidence="3" id="KW-1185">Reference proteome</keyword>
<keyword evidence="1" id="KW-1133">Transmembrane helix</keyword>
<accession>A0A0L0CF61</accession>
<evidence type="ECO:0000313" key="2">
    <source>
        <dbReference type="EMBL" id="KNC30857.1"/>
    </source>
</evidence>
<keyword evidence="1" id="KW-0812">Transmembrane</keyword>
<evidence type="ECO:0000256" key="1">
    <source>
        <dbReference type="SAM" id="Phobius"/>
    </source>
</evidence>
<protein>
    <submittedName>
        <fullName evidence="2">Uncharacterized protein</fullName>
    </submittedName>
</protein>
<comment type="caution">
    <text evidence="2">The sequence shown here is derived from an EMBL/GenBank/DDBJ whole genome shotgun (WGS) entry which is preliminary data.</text>
</comment>
<dbReference type="AlphaFoldDB" id="A0A0L0CF61"/>
<gene>
    <name evidence="2" type="ORF">FF38_01597</name>
</gene>
<proteinExistence type="predicted"/>
<dbReference type="OrthoDB" id="8017916at2759"/>
<reference evidence="2 3" key="1">
    <citation type="journal article" date="2015" name="Nat. Commun.">
        <title>Lucilia cuprina genome unlocks parasitic fly biology to underpin future interventions.</title>
        <authorList>
            <person name="Anstead C.A."/>
            <person name="Korhonen P.K."/>
            <person name="Young N.D."/>
            <person name="Hall R.S."/>
            <person name="Jex A.R."/>
            <person name="Murali S.C."/>
            <person name="Hughes D.S."/>
            <person name="Lee S.F."/>
            <person name="Perry T."/>
            <person name="Stroehlein A.J."/>
            <person name="Ansell B.R."/>
            <person name="Breugelmans B."/>
            <person name="Hofmann A."/>
            <person name="Qu J."/>
            <person name="Dugan S."/>
            <person name="Lee S.L."/>
            <person name="Chao H."/>
            <person name="Dinh H."/>
            <person name="Han Y."/>
            <person name="Doddapaneni H.V."/>
            <person name="Worley K.C."/>
            <person name="Muzny D.M."/>
            <person name="Ioannidis P."/>
            <person name="Waterhouse R.M."/>
            <person name="Zdobnov E.M."/>
            <person name="James P.J."/>
            <person name="Bagnall N.H."/>
            <person name="Kotze A.C."/>
            <person name="Gibbs R.A."/>
            <person name="Richards S."/>
            <person name="Batterham P."/>
            <person name="Gasser R.B."/>
        </authorList>
    </citation>
    <scope>NUCLEOTIDE SEQUENCE [LARGE SCALE GENOMIC DNA]</scope>
    <source>
        <strain evidence="2 3">LS</strain>
        <tissue evidence="2">Full body</tissue>
    </source>
</reference>
<feature type="transmembrane region" description="Helical" evidence="1">
    <location>
        <begin position="81"/>
        <end position="102"/>
    </location>
</feature>
<keyword evidence="1" id="KW-0472">Membrane</keyword>
<dbReference type="EMBL" id="JRES01000487">
    <property type="protein sequence ID" value="KNC30857.1"/>
    <property type="molecule type" value="Genomic_DNA"/>
</dbReference>
<organism evidence="2 3">
    <name type="scientific">Lucilia cuprina</name>
    <name type="common">Green bottle fly</name>
    <name type="synonym">Australian sheep blowfly</name>
    <dbReference type="NCBI Taxonomy" id="7375"/>
    <lineage>
        <taxon>Eukaryota</taxon>
        <taxon>Metazoa</taxon>
        <taxon>Ecdysozoa</taxon>
        <taxon>Arthropoda</taxon>
        <taxon>Hexapoda</taxon>
        <taxon>Insecta</taxon>
        <taxon>Pterygota</taxon>
        <taxon>Neoptera</taxon>
        <taxon>Endopterygota</taxon>
        <taxon>Diptera</taxon>
        <taxon>Brachycera</taxon>
        <taxon>Muscomorpha</taxon>
        <taxon>Oestroidea</taxon>
        <taxon>Calliphoridae</taxon>
        <taxon>Luciliinae</taxon>
        <taxon>Lucilia</taxon>
    </lineage>
</organism>
<name>A0A0L0CF61_LUCCU</name>